<feature type="domain" description="Hflx-type G" evidence="9">
    <location>
        <begin position="195"/>
        <end position="356"/>
    </location>
</feature>
<dbReference type="Pfam" id="PF01926">
    <property type="entry name" value="MMR_HSR1"/>
    <property type="match status" value="1"/>
</dbReference>
<keyword evidence="2 8" id="KW-0479">Metal-binding</keyword>
<dbReference type="HAMAP" id="MF_00900">
    <property type="entry name" value="GTPase_HflX"/>
    <property type="match status" value="1"/>
</dbReference>
<evidence type="ECO:0000256" key="1">
    <source>
        <dbReference type="ARBA" id="ARBA00022490"/>
    </source>
</evidence>
<dbReference type="PANTHER" id="PTHR10229:SF0">
    <property type="entry name" value="GTP-BINDING PROTEIN 6-RELATED"/>
    <property type="match status" value="1"/>
</dbReference>
<dbReference type="OrthoDB" id="9812272at2"/>
<dbReference type="GO" id="GO:0046872">
    <property type="term" value="F:metal ion binding"/>
    <property type="evidence" value="ECO:0007669"/>
    <property type="project" value="UniProtKB-KW"/>
</dbReference>
<dbReference type="Pfam" id="PF13167">
    <property type="entry name" value="GTP-bdg_N"/>
    <property type="match status" value="1"/>
</dbReference>
<dbReference type="PIRSF" id="PIRSF006809">
    <property type="entry name" value="GTP-binding_hflX_prd"/>
    <property type="match status" value="1"/>
</dbReference>
<comment type="function">
    <text evidence="6">GTPase that associates with the 50S ribosomal subunit and may have a role during protein synthesis or ribosome biogenesis.</text>
</comment>
<keyword evidence="3 6" id="KW-0547">Nucleotide-binding</keyword>
<reference evidence="10 11" key="1">
    <citation type="submission" date="2016-10" db="EMBL/GenBank/DDBJ databases">
        <authorList>
            <person name="de Groot N.N."/>
        </authorList>
    </citation>
    <scope>NUCLEOTIDE SEQUENCE [LARGE SCALE GENOMIC DNA]</scope>
    <source>
        <strain evidence="10 11">CGMCC 1.6502</strain>
    </source>
</reference>
<evidence type="ECO:0000259" key="9">
    <source>
        <dbReference type="PROSITE" id="PS51705"/>
    </source>
</evidence>
<keyword evidence="1 6" id="KW-0963">Cytoplasm</keyword>
<evidence type="ECO:0000256" key="6">
    <source>
        <dbReference type="HAMAP-Rule" id="MF_00900"/>
    </source>
</evidence>
<feature type="binding site" evidence="8">
    <location>
        <position position="228"/>
    </location>
    <ligand>
        <name>Mg(2+)</name>
        <dbReference type="ChEBI" id="CHEBI:18420"/>
    </ligand>
</feature>
<dbReference type="InterPro" id="IPR016496">
    <property type="entry name" value="GTPase_HflX"/>
</dbReference>
<keyword evidence="11" id="KW-1185">Reference proteome</keyword>
<evidence type="ECO:0000313" key="10">
    <source>
        <dbReference type="EMBL" id="SDJ70714.1"/>
    </source>
</evidence>
<dbReference type="AlphaFoldDB" id="A0A1G8VXB0"/>
<accession>A0A1G8VXB0</accession>
<keyword evidence="5 6" id="KW-0342">GTP-binding</keyword>
<dbReference type="CDD" id="cd01878">
    <property type="entry name" value="HflX"/>
    <property type="match status" value="1"/>
</dbReference>
<organism evidence="10 11">
    <name type="scientific">Sediminibacillus albus</name>
    <dbReference type="NCBI Taxonomy" id="407036"/>
    <lineage>
        <taxon>Bacteria</taxon>
        <taxon>Bacillati</taxon>
        <taxon>Bacillota</taxon>
        <taxon>Bacilli</taxon>
        <taxon>Bacillales</taxon>
        <taxon>Bacillaceae</taxon>
        <taxon>Sediminibacillus</taxon>
    </lineage>
</organism>
<evidence type="ECO:0000256" key="5">
    <source>
        <dbReference type="ARBA" id="ARBA00023134"/>
    </source>
</evidence>
<dbReference type="InterPro" id="IPR042108">
    <property type="entry name" value="GTPase_HflX_N_sf"/>
</dbReference>
<dbReference type="Pfam" id="PF16360">
    <property type="entry name" value="GTP-bdg_M"/>
    <property type="match status" value="1"/>
</dbReference>
<dbReference type="NCBIfam" id="TIGR03156">
    <property type="entry name" value="GTP_HflX"/>
    <property type="match status" value="1"/>
</dbReference>
<comment type="subcellular location">
    <subcellularLocation>
        <location evidence="6">Cytoplasm</location>
    </subcellularLocation>
    <text evidence="6">May associate with membranes.</text>
</comment>
<feature type="binding site" evidence="7">
    <location>
        <begin position="201"/>
        <end position="208"/>
    </location>
    <ligand>
        <name>GTP</name>
        <dbReference type="ChEBI" id="CHEBI:37565"/>
    </ligand>
</feature>
<name>A0A1G8VXB0_9BACI</name>
<comment type="subunit">
    <text evidence="6">Monomer. Associates with the 50S ribosomal subunit.</text>
</comment>
<protein>
    <recommendedName>
        <fullName evidence="6">GTPase HflX</fullName>
    </recommendedName>
    <alternativeName>
        <fullName evidence="6">GTP-binding protein HflX</fullName>
    </alternativeName>
</protein>
<dbReference type="STRING" id="407036.SAMN05216243_0423"/>
<dbReference type="Proteomes" id="UP000198694">
    <property type="component" value="Unassembled WGS sequence"/>
</dbReference>
<evidence type="ECO:0000256" key="3">
    <source>
        <dbReference type="ARBA" id="ARBA00022741"/>
    </source>
</evidence>
<dbReference type="GO" id="GO:0005737">
    <property type="term" value="C:cytoplasm"/>
    <property type="evidence" value="ECO:0007669"/>
    <property type="project" value="UniProtKB-SubCell"/>
</dbReference>
<dbReference type="GO" id="GO:0043022">
    <property type="term" value="F:ribosome binding"/>
    <property type="evidence" value="ECO:0007669"/>
    <property type="project" value="TreeGrafter"/>
</dbReference>
<dbReference type="PANTHER" id="PTHR10229">
    <property type="entry name" value="GTP-BINDING PROTEIN HFLX"/>
    <property type="match status" value="1"/>
</dbReference>
<sequence>MQEKVLIVAVRYPRQNEDRFQSSLSELQSLTETAQGNVLKIVTQNRERIHPGLYLGEGKIEEIAGFVEDMEIDLVISNDELSPSQSKNLSERLGVRIIDRSQLILDIFAQRANTREGKLQVELAQLQYMLPRLYGQGKSLSRLAGGIGTRGPGETKLESDRRHIRRRIDDIKARLDSIVKQRAQYRSRRKANKAFQIAIVGYTNAGKSTFFNRITKSQSLEEDQLFATLDPMTRQIQLPSGFAALITDTVGFIQDLPTTLIAAFRSTLEEVTEADFILHMVDASHPDQENHQATVNKLLKELGAENLPMLTVYNKKDVLQEEFIPSAYPSITVSAHDPIDLKRVLNEIEQQLIDQWEYYQVFIPASDSRFLQKISRQTVVMDREYQEDPEGYQVTGYIDSQHPLNYKLKG</sequence>
<feature type="binding site" evidence="7">
    <location>
        <begin position="248"/>
        <end position="251"/>
    </location>
    <ligand>
        <name>GTP</name>
        <dbReference type="ChEBI" id="CHEBI:37565"/>
    </ligand>
</feature>
<dbReference type="Gene3D" id="6.10.250.2860">
    <property type="match status" value="1"/>
</dbReference>
<dbReference type="InterPro" id="IPR027417">
    <property type="entry name" value="P-loop_NTPase"/>
</dbReference>
<dbReference type="PRINTS" id="PR00326">
    <property type="entry name" value="GTP1OBG"/>
</dbReference>
<gene>
    <name evidence="6" type="primary">hflX</name>
    <name evidence="10" type="ORF">SAMN05216243_0423</name>
</gene>
<dbReference type="EMBL" id="FNFL01000001">
    <property type="protein sequence ID" value="SDJ70714.1"/>
    <property type="molecule type" value="Genomic_DNA"/>
</dbReference>
<feature type="binding site" evidence="8">
    <location>
        <position position="208"/>
    </location>
    <ligand>
        <name>Mg(2+)</name>
        <dbReference type="ChEBI" id="CHEBI:18420"/>
    </ligand>
</feature>
<feature type="binding site" evidence="7">
    <location>
        <begin position="334"/>
        <end position="336"/>
    </location>
    <ligand>
        <name>GTP</name>
        <dbReference type="ChEBI" id="CHEBI:37565"/>
    </ligand>
</feature>
<dbReference type="SUPFAM" id="SSF52540">
    <property type="entry name" value="P-loop containing nucleoside triphosphate hydrolases"/>
    <property type="match status" value="1"/>
</dbReference>
<dbReference type="FunFam" id="3.40.50.11060:FF:000001">
    <property type="entry name" value="GTPase HflX"/>
    <property type="match status" value="1"/>
</dbReference>
<evidence type="ECO:0000256" key="4">
    <source>
        <dbReference type="ARBA" id="ARBA00022842"/>
    </source>
</evidence>
<evidence type="ECO:0000256" key="2">
    <source>
        <dbReference type="ARBA" id="ARBA00022723"/>
    </source>
</evidence>
<dbReference type="RefSeq" id="WP_093210583.1">
    <property type="nucleotide sequence ID" value="NZ_FNFL01000001.1"/>
</dbReference>
<dbReference type="Gene3D" id="3.40.50.11060">
    <property type="entry name" value="GTPase HflX, N-terminal domain"/>
    <property type="match status" value="1"/>
</dbReference>
<evidence type="ECO:0000256" key="7">
    <source>
        <dbReference type="PIRSR" id="PIRSR006809-1"/>
    </source>
</evidence>
<evidence type="ECO:0000256" key="8">
    <source>
        <dbReference type="PIRSR" id="PIRSR006809-2"/>
    </source>
</evidence>
<proteinExistence type="inferred from homology"/>
<feature type="binding site" evidence="7">
    <location>
        <begin position="226"/>
        <end position="230"/>
    </location>
    <ligand>
        <name>GTP</name>
        <dbReference type="ChEBI" id="CHEBI:37565"/>
    </ligand>
</feature>
<dbReference type="InterPro" id="IPR025121">
    <property type="entry name" value="GTPase_HflX_N"/>
</dbReference>
<evidence type="ECO:0000313" key="11">
    <source>
        <dbReference type="Proteomes" id="UP000198694"/>
    </source>
</evidence>
<dbReference type="InterPro" id="IPR006073">
    <property type="entry name" value="GTP-bd"/>
</dbReference>
<feature type="binding site" evidence="7">
    <location>
        <begin position="314"/>
        <end position="317"/>
    </location>
    <ligand>
        <name>GTP</name>
        <dbReference type="ChEBI" id="CHEBI:37565"/>
    </ligand>
</feature>
<dbReference type="GO" id="GO:0005525">
    <property type="term" value="F:GTP binding"/>
    <property type="evidence" value="ECO:0007669"/>
    <property type="project" value="UniProtKB-UniRule"/>
</dbReference>
<dbReference type="InterPro" id="IPR030394">
    <property type="entry name" value="G_HFLX_dom"/>
</dbReference>
<dbReference type="PROSITE" id="PS51705">
    <property type="entry name" value="G_HFLX"/>
    <property type="match status" value="1"/>
</dbReference>
<dbReference type="Gene3D" id="3.40.50.300">
    <property type="entry name" value="P-loop containing nucleotide triphosphate hydrolases"/>
    <property type="match status" value="1"/>
</dbReference>
<comment type="similarity">
    <text evidence="6">Belongs to the TRAFAC class OBG-HflX-like GTPase superfamily. HflX GTPase family.</text>
</comment>
<dbReference type="InterPro" id="IPR032305">
    <property type="entry name" value="GTP-bd_M"/>
</dbReference>
<keyword evidence="4 8" id="KW-0460">Magnesium</keyword>
<dbReference type="GO" id="GO:0003924">
    <property type="term" value="F:GTPase activity"/>
    <property type="evidence" value="ECO:0007669"/>
    <property type="project" value="UniProtKB-UniRule"/>
</dbReference>
<comment type="cofactor">
    <cofactor evidence="8">
        <name>Mg(2+)</name>
        <dbReference type="ChEBI" id="CHEBI:18420"/>
    </cofactor>
</comment>